<keyword evidence="2 7" id="KW-0813">Transport</keyword>
<dbReference type="SUPFAM" id="SSF161098">
    <property type="entry name" value="MetI-like"/>
    <property type="match status" value="1"/>
</dbReference>
<accession>A0ABV1D8B7</accession>
<dbReference type="PROSITE" id="PS50928">
    <property type="entry name" value="ABC_TM1"/>
    <property type="match status" value="1"/>
</dbReference>
<dbReference type="InterPro" id="IPR035906">
    <property type="entry name" value="MetI-like_sf"/>
</dbReference>
<evidence type="ECO:0000259" key="8">
    <source>
        <dbReference type="PROSITE" id="PS50928"/>
    </source>
</evidence>
<comment type="subcellular location">
    <subcellularLocation>
        <location evidence="1 7">Cell membrane</location>
        <topology evidence="1 7">Multi-pass membrane protein</topology>
    </subcellularLocation>
</comment>
<gene>
    <name evidence="9" type="ORF">WMQ36_16825</name>
</gene>
<evidence type="ECO:0000256" key="2">
    <source>
        <dbReference type="ARBA" id="ARBA00022448"/>
    </source>
</evidence>
<reference evidence="9 10" key="1">
    <citation type="submission" date="2024-03" db="EMBL/GenBank/DDBJ databases">
        <title>Human intestinal bacterial collection.</title>
        <authorList>
            <person name="Pauvert C."/>
            <person name="Hitch T.C.A."/>
            <person name="Clavel T."/>
        </authorList>
    </citation>
    <scope>NUCLEOTIDE SEQUENCE [LARGE SCALE GENOMIC DNA]</scope>
    <source>
        <strain evidence="9 10">CLA-SR-H021</strain>
    </source>
</reference>
<evidence type="ECO:0000256" key="4">
    <source>
        <dbReference type="ARBA" id="ARBA00022692"/>
    </source>
</evidence>
<organism evidence="9 10">
    <name type="scientific">Enterocloster hominis</name>
    <name type="common">ex Hitch et al. 2024</name>
    <dbReference type="NCBI Taxonomy" id="1917870"/>
    <lineage>
        <taxon>Bacteria</taxon>
        <taxon>Bacillati</taxon>
        <taxon>Bacillota</taxon>
        <taxon>Clostridia</taxon>
        <taxon>Lachnospirales</taxon>
        <taxon>Lachnospiraceae</taxon>
        <taxon>Enterocloster</taxon>
    </lineage>
</organism>
<keyword evidence="6" id="KW-0472">Membrane</keyword>
<comment type="caution">
    <text evidence="9">The sequence shown here is derived from an EMBL/GenBank/DDBJ whole genome shotgun (WGS) entry which is preliminary data.</text>
</comment>
<evidence type="ECO:0000313" key="10">
    <source>
        <dbReference type="Proteomes" id="UP001454086"/>
    </source>
</evidence>
<dbReference type="InterPro" id="IPR000515">
    <property type="entry name" value="MetI-like"/>
</dbReference>
<evidence type="ECO:0000313" key="9">
    <source>
        <dbReference type="EMBL" id="MEQ2426636.1"/>
    </source>
</evidence>
<keyword evidence="10" id="KW-1185">Reference proteome</keyword>
<protein>
    <submittedName>
        <fullName evidence="9">ABC transporter permease</fullName>
    </submittedName>
</protein>
<evidence type="ECO:0000256" key="7">
    <source>
        <dbReference type="RuleBase" id="RU363032"/>
    </source>
</evidence>
<keyword evidence="4" id="KW-0812">Transmembrane</keyword>
<dbReference type="Proteomes" id="UP001454086">
    <property type="component" value="Unassembled WGS sequence"/>
</dbReference>
<feature type="domain" description="ABC transmembrane type-1" evidence="8">
    <location>
        <begin position="79"/>
        <end position="263"/>
    </location>
</feature>
<sequence>MKREIKDAADYEALYKREKLKYIGLSAAGIILFLSIWEISVRTGLVNPSKLVPPSQILAGCYKKLWDKSPDGATLMQNLFASLRLSLSGFGMAIIIGTPLGLLMGWYKPVQKLVNPIFELIRPIPAIAWIPLIILVLGIGNLAKSFIIFFAAFVPIVINSYTGIRQVNKTYVNFSRTCGASNWTIFLKVGVPSSLPMIFGGYKVSLGNAWSTLVAAEMLASDRGLGYMILMGRQYGKINIILMGMAVIGVVGVILYALLSIVEGYVVKGRFGS</sequence>
<name>A0ABV1D8B7_9FIRM</name>
<evidence type="ECO:0000256" key="5">
    <source>
        <dbReference type="ARBA" id="ARBA00022989"/>
    </source>
</evidence>
<dbReference type="EMBL" id="JBBMFM010000069">
    <property type="protein sequence ID" value="MEQ2426636.1"/>
    <property type="molecule type" value="Genomic_DNA"/>
</dbReference>
<dbReference type="PANTHER" id="PTHR30151">
    <property type="entry name" value="ALKANE SULFONATE ABC TRANSPORTER-RELATED, MEMBRANE SUBUNIT"/>
    <property type="match status" value="1"/>
</dbReference>
<comment type="similarity">
    <text evidence="7">Belongs to the binding-protein-dependent transport system permease family.</text>
</comment>
<dbReference type="CDD" id="cd06261">
    <property type="entry name" value="TM_PBP2"/>
    <property type="match status" value="1"/>
</dbReference>
<evidence type="ECO:0000256" key="3">
    <source>
        <dbReference type="ARBA" id="ARBA00022475"/>
    </source>
</evidence>
<dbReference type="Pfam" id="PF00528">
    <property type="entry name" value="BPD_transp_1"/>
    <property type="match status" value="1"/>
</dbReference>
<dbReference type="Gene3D" id="1.10.3720.10">
    <property type="entry name" value="MetI-like"/>
    <property type="match status" value="1"/>
</dbReference>
<keyword evidence="5" id="KW-1133">Transmembrane helix</keyword>
<proteinExistence type="inferred from homology"/>
<dbReference type="PANTHER" id="PTHR30151:SF0">
    <property type="entry name" value="ABC TRANSPORTER PERMEASE PROTEIN MJ0413-RELATED"/>
    <property type="match status" value="1"/>
</dbReference>
<keyword evidence="3" id="KW-1003">Cell membrane</keyword>
<evidence type="ECO:0000256" key="6">
    <source>
        <dbReference type="ARBA" id="ARBA00023136"/>
    </source>
</evidence>
<dbReference type="RefSeq" id="WP_008723906.1">
    <property type="nucleotide sequence ID" value="NZ_JBBMFM010000069.1"/>
</dbReference>
<evidence type="ECO:0000256" key="1">
    <source>
        <dbReference type="ARBA" id="ARBA00004651"/>
    </source>
</evidence>